<name>A0A7Z7J5X7_9BURK</name>
<organism evidence="1">
    <name type="scientific">Cupriavidus taiwanensis</name>
    <dbReference type="NCBI Taxonomy" id="164546"/>
    <lineage>
        <taxon>Bacteria</taxon>
        <taxon>Pseudomonadati</taxon>
        <taxon>Pseudomonadota</taxon>
        <taxon>Betaproteobacteria</taxon>
        <taxon>Burkholderiales</taxon>
        <taxon>Burkholderiaceae</taxon>
        <taxon>Cupriavidus</taxon>
    </lineage>
</organism>
<comment type="caution">
    <text evidence="1">The sequence shown here is derived from an EMBL/GenBank/DDBJ whole genome shotgun (WGS) entry which is preliminary data.</text>
</comment>
<sequence>MRRVGRVPCCALRHCSEKIRRHSNSRSGARQATVRACLRHASCADRAEHRFPQRTGTVLWIDCGKLPDKMAKPLIEKGKGDHA</sequence>
<reference evidence="1" key="1">
    <citation type="submission" date="2018-01" db="EMBL/GenBank/DDBJ databases">
        <authorList>
            <person name="Clerissi C."/>
        </authorList>
    </citation>
    <scope>NUCLEOTIDE SEQUENCE [LARGE SCALE GENOMIC DNA]</scope>
    <source>
        <strain evidence="1">Cupriavidus taiwanensis STM 6021</strain>
    </source>
</reference>
<dbReference type="Proteomes" id="UP000257139">
    <property type="component" value="Chromosome CBM2594_a"/>
</dbReference>
<accession>A0A7Z7J5X7</accession>
<protein>
    <submittedName>
        <fullName evidence="1">Uncharacterized protein</fullName>
    </submittedName>
</protein>
<evidence type="ECO:0000313" key="1">
    <source>
        <dbReference type="EMBL" id="SPC09038.1"/>
    </source>
</evidence>
<dbReference type="EMBL" id="OGUU01000008">
    <property type="protein sequence ID" value="SPC09038.1"/>
    <property type="molecule type" value="Genomic_DNA"/>
</dbReference>
<proteinExistence type="predicted"/>
<dbReference type="AlphaFoldDB" id="A0A7Z7J5X7"/>
<gene>
    <name evidence="1" type="ORF">CBM2594_A40361</name>
</gene>